<dbReference type="GeneID" id="77307245"/>
<dbReference type="RefSeq" id="WP_017028529.1">
    <property type="nucleotide sequence ID" value="NZ_BJLF01000027.1"/>
</dbReference>
<protein>
    <recommendedName>
        <fullName evidence="4">Lipoprotein</fullName>
    </recommendedName>
</protein>
<evidence type="ECO:0000313" key="3">
    <source>
        <dbReference type="Proteomes" id="UP000318717"/>
    </source>
</evidence>
<dbReference type="AlphaFoldDB" id="A0A4Y3I0R9"/>
<name>A0A4Y3I0R9_9VIBR</name>
<dbReference type="OrthoDB" id="330198at2"/>
<evidence type="ECO:0008006" key="4">
    <source>
        <dbReference type="Google" id="ProtNLM"/>
    </source>
</evidence>
<feature type="chain" id="PRO_5021242169" description="Lipoprotein" evidence="1">
    <location>
        <begin position="22"/>
        <end position="100"/>
    </location>
</feature>
<keyword evidence="3" id="KW-1185">Reference proteome</keyword>
<comment type="caution">
    <text evidence="2">The sequence shown here is derived from an EMBL/GenBank/DDBJ whole genome shotgun (WGS) entry which is preliminary data.</text>
</comment>
<sequence length="100" mass="11144">MKKLILLLPFFLAACSSSVHMSQVSNDPSVHLNNPQTVEVETSQTVVMGFAFDTDYVDDAYAQVMQQCPTGASMVNVEYVTDHGFLHWTNIIRMKALCSK</sequence>
<evidence type="ECO:0000313" key="2">
    <source>
        <dbReference type="EMBL" id="GEA52841.1"/>
    </source>
</evidence>
<accession>A0A4Y3I0R9</accession>
<gene>
    <name evidence="2" type="ORF">VIN01S_36450</name>
</gene>
<reference evidence="2 3" key="1">
    <citation type="submission" date="2019-06" db="EMBL/GenBank/DDBJ databases">
        <title>Whole genome shotgun sequence of Vibrio inusitatus NBRC 102082.</title>
        <authorList>
            <person name="Hosoyama A."/>
            <person name="Uohara A."/>
            <person name="Ohji S."/>
            <person name="Ichikawa N."/>
        </authorList>
    </citation>
    <scope>NUCLEOTIDE SEQUENCE [LARGE SCALE GENOMIC DNA]</scope>
    <source>
        <strain evidence="2 3">NBRC 102082</strain>
    </source>
</reference>
<dbReference type="EMBL" id="BJLF01000027">
    <property type="protein sequence ID" value="GEA52841.1"/>
    <property type="molecule type" value="Genomic_DNA"/>
</dbReference>
<dbReference type="Proteomes" id="UP000318717">
    <property type="component" value="Unassembled WGS sequence"/>
</dbReference>
<organism evidence="2 3">
    <name type="scientific">Vibrio inusitatus NBRC 102082</name>
    <dbReference type="NCBI Taxonomy" id="1219070"/>
    <lineage>
        <taxon>Bacteria</taxon>
        <taxon>Pseudomonadati</taxon>
        <taxon>Pseudomonadota</taxon>
        <taxon>Gammaproteobacteria</taxon>
        <taxon>Vibrionales</taxon>
        <taxon>Vibrionaceae</taxon>
        <taxon>Vibrio</taxon>
    </lineage>
</organism>
<evidence type="ECO:0000256" key="1">
    <source>
        <dbReference type="SAM" id="SignalP"/>
    </source>
</evidence>
<feature type="signal peptide" evidence="1">
    <location>
        <begin position="1"/>
        <end position="21"/>
    </location>
</feature>
<keyword evidence="1" id="KW-0732">Signal</keyword>
<proteinExistence type="predicted"/>
<dbReference type="PROSITE" id="PS51257">
    <property type="entry name" value="PROKAR_LIPOPROTEIN"/>
    <property type="match status" value="1"/>
</dbReference>